<feature type="binding site" evidence="4">
    <location>
        <begin position="101"/>
        <end position="105"/>
    </location>
    <ligand>
        <name>3'-phosphoadenylyl sulfate</name>
        <dbReference type="ChEBI" id="CHEBI:58339"/>
    </ligand>
</feature>
<reference evidence="8" key="1">
    <citation type="submission" date="2021-12" db="EMBL/GenBank/DDBJ databases">
        <authorList>
            <person name="King R."/>
        </authorList>
    </citation>
    <scope>NUCLEOTIDE SEQUENCE</scope>
</reference>
<keyword evidence="1" id="KW-0808">Transferase</keyword>
<dbReference type="SUPFAM" id="SSF48403">
    <property type="entry name" value="Ankyrin repeat"/>
    <property type="match status" value="1"/>
</dbReference>
<feature type="repeat" description="ANK" evidence="5">
    <location>
        <begin position="267"/>
        <end position="299"/>
    </location>
</feature>
<keyword evidence="9" id="KW-1185">Reference proteome</keyword>
<evidence type="ECO:0000313" key="8">
    <source>
        <dbReference type="EMBL" id="CAH0564941.1"/>
    </source>
</evidence>
<feature type="binding site" evidence="4">
    <location>
        <position position="182"/>
    </location>
    <ligand>
        <name>3'-phosphoadenylyl sulfate</name>
        <dbReference type="ChEBI" id="CHEBI:58339"/>
    </ligand>
</feature>
<sequence>MELVLTRKILIALIILAGISLYVSFIFNSCLVTSITKALPKWRSHPLVLKENRIFHYTSVRVVSLIEGNETDISPKYKLFKEQGLQPSRQLPSALIIGVKKGGTRALLEFIRIHPDVRAAGSEVHFFDKNYIKGFQWYRSHMPSTLEGQLTIEKTPSYFITKEAPHRVQLMNPSTKLLVVVRDPVTRAISDYTQSISKKPEMKPFESLVFANGSVGALIDTSWGPVKLGIYSRYLEKLLEASCVGDIEAVAALLSQNTDINGKNIVNGWTALHWACKRNNEEIVRILLNSGANKDTVNNKGEKPVDVTTSESIVGLLGGTLNKSTGNHFDEEVGVRFSPNYLKNAPLNGQVDIGRLRSKHTDFSAMQTTALPAAQNDDLVLLLRRHGSTDPDFIEIEIPKWKLTYNTLLKICCEELEVFEGQVERIRKLPNTRLRKDTDVKRLLNGQELEIVLKTPNDTILHST</sequence>
<feature type="transmembrane region" description="Helical" evidence="6">
    <location>
        <begin position="9"/>
        <end position="27"/>
    </location>
</feature>
<feature type="active site" description="For sulfotransferase activity" evidence="3">
    <location>
        <position position="101"/>
    </location>
</feature>
<dbReference type="SMART" id="SM00248">
    <property type="entry name" value="ANK"/>
    <property type="match status" value="2"/>
</dbReference>
<proteinExistence type="predicted"/>
<dbReference type="InterPro" id="IPR002110">
    <property type="entry name" value="Ankyrin_rpt"/>
</dbReference>
<accession>A0A9P0BKA0</accession>
<dbReference type="FunFam" id="3.40.50.300:FF:002997">
    <property type="entry name" value="Sulfotransferase"/>
    <property type="match status" value="1"/>
</dbReference>
<keyword evidence="5" id="KW-0040">ANK repeat</keyword>
<dbReference type="InterPro" id="IPR027417">
    <property type="entry name" value="P-loop_NTPase"/>
</dbReference>
<evidence type="ECO:0000256" key="6">
    <source>
        <dbReference type="SAM" id="Phobius"/>
    </source>
</evidence>
<dbReference type="InterPro" id="IPR000863">
    <property type="entry name" value="Sulfotransferase_dom"/>
</dbReference>
<dbReference type="PROSITE" id="PS50297">
    <property type="entry name" value="ANK_REP_REGION"/>
    <property type="match status" value="1"/>
</dbReference>
<evidence type="ECO:0000256" key="5">
    <source>
        <dbReference type="PROSITE-ProRule" id="PRU00023"/>
    </source>
</evidence>
<keyword evidence="6" id="KW-0472">Membrane</keyword>
<organism evidence="8 9">
    <name type="scientific">Brassicogethes aeneus</name>
    <name type="common">Rape pollen beetle</name>
    <name type="synonym">Meligethes aeneus</name>
    <dbReference type="NCBI Taxonomy" id="1431903"/>
    <lineage>
        <taxon>Eukaryota</taxon>
        <taxon>Metazoa</taxon>
        <taxon>Ecdysozoa</taxon>
        <taxon>Arthropoda</taxon>
        <taxon>Hexapoda</taxon>
        <taxon>Insecta</taxon>
        <taxon>Pterygota</taxon>
        <taxon>Neoptera</taxon>
        <taxon>Endopterygota</taxon>
        <taxon>Coleoptera</taxon>
        <taxon>Polyphaga</taxon>
        <taxon>Cucujiformia</taxon>
        <taxon>Nitidulidae</taxon>
        <taxon>Meligethinae</taxon>
        <taxon>Brassicogethes</taxon>
    </lineage>
</organism>
<evidence type="ECO:0000256" key="3">
    <source>
        <dbReference type="PIRSR" id="PIRSR637359-1"/>
    </source>
</evidence>
<feature type="binding site" evidence="4">
    <location>
        <position position="190"/>
    </location>
    <ligand>
        <name>3'-phosphoadenylyl sulfate</name>
        <dbReference type="ChEBI" id="CHEBI:58339"/>
    </ligand>
</feature>
<dbReference type="InterPro" id="IPR037359">
    <property type="entry name" value="NST/OST"/>
</dbReference>
<keyword evidence="2" id="KW-0325">Glycoprotein</keyword>
<dbReference type="InterPro" id="IPR036770">
    <property type="entry name" value="Ankyrin_rpt-contain_sf"/>
</dbReference>
<evidence type="ECO:0000259" key="7">
    <source>
        <dbReference type="Pfam" id="PF00685"/>
    </source>
</evidence>
<evidence type="ECO:0000256" key="2">
    <source>
        <dbReference type="ARBA" id="ARBA00023180"/>
    </source>
</evidence>
<dbReference type="AlphaFoldDB" id="A0A9P0BKA0"/>
<feature type="domain" description="Sulfotransferase" evidence="7">
    <location>
        <begin position="93"/>
        <end position="240"/>
    </location>
</feature>
<dbReference type="Pfam" id="PF00023">
    <property type="entry name" value="Ank"/>
    <property type="match status" value="1"/>
</dbReference>
<dbReference type="Proteomes" id="UP001154078">
    <property type="component" value="Chromosome 9"/>
</dbReference>
<protein>
    <recommendedName>
        <fullName evidence="7">Sulfotransferase domain-containing protein</fullName>
    </recommendedName>
</protein>
<evidence type="ECO:0000313" key="9">
    <source>
        <dbReference type="Proteomes" id="UP001154078"/>
    </source>
</evidence>
<dbReference type="PANTHER" id="PTHR10605:SF72">
    <property type="entry name" value="HEPARAN SULFATE 3-O SULFOTRANSFERASE-B, ISOFORM A"/>
    <property type="match status" value="1"/>
</dbReference>
<gene>
    <name evidence="8" type="ORF">MELIAE_LOCUS13371</name>
</gene>
<dbReference type="PROSITE" id="PS50088">
    <property type="entry name" value="ANK_REPEAT"/>
    <property type="match status" value="1"/>
</dbReference>
<dbReference type="GO" id="GO:0008467">
    <property type="term" value="F:[heparan sulfate]-glucosamine 3-sulfotransferase activity"/>
    <property type="evidence" value="ECO:0007669"/>
    <property type="project" value="TreeGrafter"/>
</dbReference>
<dbReference type="OrthoDB" id="411451at2759"/>
<dbReference type="Gene3D" id="1.25.40.20">
    <property type="entry name" value="Ankyrin repeat-containing domain"/>
    <property type="match status" value="1"/>
</dbReference>
<dbReference type="Gene3D" id="3.40.50.300">
    <property type="entry name" value="P-loop containing nucleotide triphosphate hydrolases"/>
    <property type="match status" value="1"/>
</dbReference>
<dbReference type="EMBL" id="OV121140">
    <property type="protein sequence ID" value="CAH0564941.1"/>
    <property type="molecule type" value="Genomic_DNA"/>
</dbReference>
<keyword evidence="6" id="KW-0812">Transmembrane</keyword>
<keyword evidence="6" id="KW-1133">Transmembrane helix</keyword>
<dbReference type="SUPFAM" id="SSF52540">
    <property type="entry name" value="P-loop containing nucleoside triphosphate hydrolases"/>
    <property type="match status" value="1"/>
</dbReference>
<dbReference type="PANTHER" id="PTHR10605">
    <property type="entry name" value="HEPARAN SULFATE SULFOTRANSFERASE"/>
    <property type="match status" value="1"/>
</dbReference>
<evidence type="ECO:0000256" key="1">
    <source>
        <dbReference type="ARBA" id="ARBA00022679"/>
    </source>
</evidence>
<evidence type="ECO:0000256" key="4">
    <source>
        <dbReference type="PIRSR" id="PIRSR637359-2"/>
    </source>
</evidence>
<dbReference type="Pfam" id="PF00685">
    <property type="entry name" value="Sulfotransfer_1"/>
    <property type="match status" value="1"/>
</dbReference>
<name>A0A9P0BKA0_BRAAE</name>